<dbReference type="AlphaFoldDB" id="A0A367LLQ5"/>
<accession>A0A367LLQ5</accession>
<reference evidence="2 3" key="1">
    <citation type="journal article" date="2015" name="BMC Genomics">
        <title>Insights from the genome of Ophiocordyceps polyrhachis-furcata to pathogenicity and host specificity in insect fungi.</title>
        <authorList>
            <person name="Wichadakul D."/>
            <person name="Kobmoo N."/>
            <person name="Ingsriswang S."/>
            <person name="Tangphatsornruang S."/>
            <person name="Chantasingh D."/>
            <person name="Luangsa-ard J.J."/>
            <person name="Eurwilaichitr L."/>
        </authorList>
    </citation>
    <scope>NUCLEOTIDE SEQUENCE [LARGE SCALE GENOMIC DNA]</scope>
    <source>
        <strain evidence="2 3">BCC 54312</strain>
    </source>
</reference>
<dbReference type="Proteomes" id="UP000253664">
    <property type="component" value="Unassembled WGS sequence"/>
</dbReference>
<keyword evidence="3" id="KW-1185">Reference proteome</keyword>
<dbReference type="EMBL" id="LKCN02000003">
    <property type="protein sequence ID" value="RCI15364.1"/>
    <property type="molecule type" value="Genomic_DNA"/>
</dbReference>
<proteinExistence type="predicted"/>
<name>A0A367LLQ5_9HYPO</name>
<sequence>MRTSLHSQPTPPRLGARQPPHAAASTTSTARLGVARTGTGIGQAFYQTSTRPIPEGLAAGKRMPAAPKSSIVSLPTLSAPLVPETESQPASERYGVPSWTVSTNKRWMSIVPGVILSRTIAPFPIPPSPDGMQCVPVALRTDDDDSNNSPDKLVLPPLPWGWLCHRVIDGID</sequence>
<evidence type="ECO:0000256" key="1">
    <source>
        <dbReference type="SAM" id="MobiDB-lite"/>
    </source>
</evidence>
<organism evidence="2 3">
    <name type="scientific">Ophiocordyceps polyrhachis-furcata BCC 54312</name>
    <dbReference type="NCBI Taxonomy" id="1330021"/>
    <lineage>
        <taxon>Eukaryota</taxon>
        <taxon>Fungi</taxon>
        <taxon>Dikarya</taxon>
        <taxon>Ascomycota</taxon>
        <taxon>Pezizomycotina</taxon>
        <taxon>Sordariomycetes</taxon>
        <taxon>Hypocreomycetidae</taxon>
        <taxon>Hypocreales</taxon>
        <taxon>Ophiocordycipitaceae</taxon>
        <taxon>Ophiocordyceps</taxon>
    </lineage>
</organism>
<feature type="region of interest" description="Disordered" evidence="1">
    <location>
        <begin position="73"/>
        <end position="95"/>
    </location>
</feature>
<protein>
    <submittedName>
        <fullName evidence="2">Uncharacterized protein</fullName>
    </submittedName>
</protein>
<gene>
    <name evidence="2" type="ORF">L249_6758</name>
</gene>
<feature type="region of interest" description="Disordered" evidence="1">
    <location>
        <begin position="1"/>
        <end position="34"/>
    </location>
</feature>
<evidence type="ECO:0000313" key="2">
    <source>
        <dbReference type="EMBL" id="RCI15364.1"/>
    </source>
</evidence>
<evidence type="ECO:0000313" key="3">
    <source>
        <dbReference type="Proteomes" id="UP000253664"/>
    </source>
</evidence>
<comment type="caution">
    <text evidence="2">The sequence shown here is derived from an EMBL/GenBank/DDBJ whole genome shotgun (WGS) entry which is preliminary data.</text>
</comment>